<sequence>MHKLYCFGFNAFGQAGNEIKEVLSEACLCENIKTVLYANWEVTIGTTYNDDSLSVWGFQSILTKKLVERCKAKVPICVFGDPNTAMGFIDNNETLYLISKTFECSFEAVRNAVYSQQCAFMLNYQGEVKRLDCQDLACAVPETLRLPPVNMMYASSQHVLFLANSVDTPVFGLGSNKLCQLGTLDDQEIRQPIAIDYFCGLMTKAEQASCGLFHSAVILNGDVYTFGWSKDGRLGSGTYDKEDIITLAQCVDDQDQPVEIQAVQVSCGSAHTLILDDQGQIWSCGSSRQIWAVG</sequence>
<evidence type="ECO:0000256" key="2">
    <source>
        <dbReference type="PROSITE-ProRule" id="PRU00235"/>
    </source>
</evidence>
<dbReference type="AlphaFoldDB" id="A0A1C7N6B3"/>
<name>A0A1C7N6B3_9FUNG</name>
<dbReference type="InParanoid" id="A0A1C7N6B3"/>
<dbReference type="PANTHER" id="PTHR22870:SF408">
    <property type="entry name" value="OS09G0560450 PROTEIN"/>
    <property type="match status" value="1"/>
</dbReference>
<dbReference type="Gene3D" id="2.130.10.30">
    <property type="entry name" value="Regulator of chromosome condensation 1/beta-lactamase-inhibitor protein II"/>
    <property type="match status" value="1"/>
</dbReference>
<protein>
    <submittedName>
        <fullName evidence="3">E3 ubiquitin-protein ligase MYCBP2</fullName>
    </submittedName>
</protein>
<feature type="repeat" description="RCC1" evidence="2">
    <location>
        <begin position="221"/>
        <end position="278"/>
    </location>
</feature>
<accession>A0A1C7N6B3</accession>
<dbReference type="PANTHER" id="PTHR22870">
    <property type="entry name" value="REGULATOR OF CHROMOSOME CONDENSATION"/>
    <property type="match status" value="1"/>
</dbReference>
<evidence type="ECO:0000256" key="1">
    <source>
        <dbReference type="ARBA" id="ARBA00022737"/>
    </source>
</evidence>
<evidence type="ECO:0000313" key="3">
    <source>
        <dbReference type="EMBL" id="OBZ84156.1"/>
    </source>
</evidence>
<dbReference type="InterPro" id="IPR009091">
    <property type="entry name" value="RCC1/BLIP-II"/>
</dbReference>
<dbReference type="InterPro" id="IPR051210">
    <property type="entry name" value="Ub_ligase/GEF_domain"/>
</dbReference>
<dbReference type="EMBL" id="LUGH01000548">
    <property type="protein sequence ID" value="OBZ84156.1"/>
    <property type="molecule type" value="Genomic_DNA"/>
</dbReference>
<organism evidence="3 4">
    <name type="scientific">Choanephora cucurbitarum</name>
    <dbReference type="NCBI Taxonomy" id="101091"/>
    <lineage>
        <taxon>Eukaryota</taxon>
        <taxon>Fungi</taxon>
        <taxon>Fungi incertae sedis</taxon>
        <taxon>Mucoromycota</taxon>
        <taxon>Mucoromycotina</taxon>
        <taxon>Mucoromycetes</taxon>
        <taxon>Mucorales</taxon>
        <taxon>Mucorineae</taxon>
        <taxon>Choanephoraceae</taxon>
        <taxon>Choanephoroideae</taxon>
        <taxon>Choanephora</taxon>
    </lineage>
</organism>
<proteinExistence type="predicted"/>
<keyword evidence="4" id="KW-1185">Reference proteome</keyword>
<gene>
    <name evidence="3" type="primary">MYCBP2</name>
    <name evidence="3" type="ORF">A0J61_07794</name>
</gene>
<dbReference type="SUPFAM" id="SSF50985">
    <property type="entry name" value="RCC1/BLIP-II"/>
    <property type="match status" value="1"/>
</dbReference>
<reference evidence="3 4" key="1">
    <citation type="submission" date="2016-03" db="EMBL/GenBank/DDBJ databases">
        <title>Choanephora cucurbitarum.</title>
        <authorList>
            <person name="Min B."/>
            <person name="Park H."/>
            <person name="Park J.-H."/>
            <person name="Shin H.-D."/>
            <person name="Choi I.-G."/>
        </authorList>
    </citation>
    <scope>NUCLEOTIDE SEQUENCE [LARGE SCALE GENOMIC DNA]</scope>
    <source>
        <strain evidence="3 4">KUS-F28377</strain>
    </source>
</reference>
<dbReference type="STRING" id="101091.A0A1C7N6B3"/>
<dbReference type="InterPro" id="IPR000408">
    <property type="entry name" value="Reg_chr_condens"/>
</dbReference>
<dbReference type="OrthoDB" id="5370059at2759"/>
<dbReference type="Pfam" id="PF13540">
    <property type="entry name" value="RCC1_2"/>
    <property type="match status" value="1"/>
</dbReference>
<evidence type="ECO:0000313" key="4">
    <source>
        <dbReference type="Proteomes" id="UP000093000"/>
    </source>
</evidence>
<comment type="caution">
    <text evidence="3">The sequence shown here is derived from an EMBL/GenBank/DDBJ whole genome shotgun (WGS) entry which is preliminary data.</text>
</comment>
<feature type="repeat" description="RCC1" evidence="2">
    <location>
        <begin position="168"/>
        <end position="221"/>
    </location>
</feature>
<dbReference type="Proteomes" id="UP000093000">
    <property type="component" value="Unassembled WGS sequence"/>
</dbReference>
<keyword evidence="1" id="KW-0677">Repeat</keyword>
<dbReference type="PROSITE" id="PS50012">
    <property type="entry name" value="RCC1_3"/>
    <property type="match status" value="2"/>
</dbReference>